<dbReference type="Proteomes" id="UP000014184">
    <property type="component" value="Unassembled WGS sequence"/>
</dbReference>
<reference evidence="2 3" key="1">
    <citation type="journal article" date="2013" name="Genome Announc.">
        <title>Draft Genome Sequence of the Lignocellulose Decomposer Thermobifida fusca Strain TM51.</title>
        <authorList>
            <person name="Toth A."/>
            <person name="Barna T."/>
            <person name="Nagy I."/>
            <person name="Horvath B."/>
            <person name="Nagy I."/>
            <person name="Tancsics A."/>
            <person name="Kriszt B."/>
            <person name="Baka E."/>
            <person name="Fekete C."/>
            <person name="Kukolya J."/>
        </authorList>
    </citation>
    <scope>NUCLEOTIDE SEQUENCE [LARGE SCALE GENOMIC DNA]</scope>
    <source>
        <strain evidence="2 3">TM51</strain>
    </source>
</reference>
<dbReference type="AlphaFoldDB" id="A0A9P2T9U7"/>
<comment type="caution">
    <text evidence="2">The sequence shown here is derived from an EMBL/GenBank/DDBJ whole genome shotgun (WGS) entry which is preliminary data.</text>
</comment>
<gene>
    <name evidence="2" type="ORF">TM51_08581</name>
</gene>
<evidence type="ECO:0000313" key="2">
    <source>
        <dbReference type="EMBL" id="EOR71197.1"/>
    </source>
</evidence>
<protein>
    <recommendedName>
        <fullName evidence="1">DUF4440 domain-containing protein</fullName>
    </recommendedName>
</protein>
<feature type="domain" description="DUF4440" evidence="1">
    <location>
        <begin position="12"/>
        <end position="115"/>
    </location>
</feature>
<keyword evidence="3" id="KW-1185">Reference proteome</keyword>
<dbReference type="InterPro" id="IPR032710">
    <property type="entry name" value="NTF2-like_dom_sf"/>
</dbReference>
<dbReference type="SUPFAM" id="SSF54427">
    <property type="entry name" value="NTF2-like"/>
    <property type="match status" value="1"/>
</dbReference>
<dbReference type="RefSeq" id="WP_016188757.1">
    <property type="nucleotide sequence ID" value="NZ_AOSG01000046.1"/>
</dbReference>
<dbReference type="InterPro" id="IPR027843">
    <property type="entry name" value="DUF4440"/>
</dbReference>
<name>A0A9P2T9U7_THEFU</name>
<evidence type="ECO:0000313" key="3">
    <source>
        <dbReference type="Proteomes" id="UP000014184"/>
    </source>
</evidence>
<accession>A0A9P2T9U7</accession>
<organism evidence="2 3">
    <name type="scientific">Thermobifida fusca TM51</name>
    <dbReference type="NCBI Taxonomy" id="1169414"/>
    <lineage>
        <taxon>Bacteria</taxon>
        <taxon>Bacillati</taxon>
        <taxon>Actinomycetota</taxon>
        <taxon>Actinomycetes</taxon>
        <taxon>Streptosporangiales</taxon>
        <taxon>Nocardiopsidaceae</taxon>
        <taxon>Thermobifida</taxon>
    </lineage>
</organism>
<evidence type="ECO:0000259" key="1">
    <source>
        <dbReference type="Pfam" id="PF14534"/>
    </source>
</evidence>
<sequence>MSQPGLFNDLLRWEQRGWDALCAGTGADFYTSLMTEDGVMVLANGLVLDRAAVAVSLNETPPWSGYEISDARLVAAGDDSAILVYTGAAYRAGEPSVFRALMSSVYVRQQDRWRLALYQQTPLPGPEVRGART</sequence>
<dbReference type="Pfam" id="PF14534">
    <property type="entry name" value="DUF4440"/>
    <property type="match status" value="1"/>
</dbReference>
<dbReference type="Gene3D" id="3.10.450.50">
    <property type="match status" value="1"/>
</dbReference>
<dbReference type="EMBL" id="AOSG01000046">
    <property type="protein sequence ID" value="EOR71197.1"/>
    <property type="molecule type" value="Genomic_DNA"/>
</dbReference>
<proteinExistence type="predicted"/>